<name>A0A0R3KWA2_9BRAD</name>
<keyword evidence="1" id="KW-0732">Signal</keyword>
<evidence type="ECO:0000313" key="3">
    <source>
        <dbReference type="Proteomes" id="UP000050863"/>
    </source>
</evidence>
<organism evidence="2 3">
    <name type="scientific">Bradyrhizobium jicamae</name>
    <dbReference type="NCBI Taxonomy" id="280332"/>
    <lineage>
        <taxon>Bacteria</taxon>
        <taxon>Pseudomonadati</taxon>
        <taxon>Pseudomonadota</taxon>
        <taxon>Alphaproteobacteria</taxon>
        <taxon>Hyphomicrobiales</taxon>
        <taxon>Nitrobacteraceae</taxon>
        <taxon>Bradyrhizobium</taxon>
    </lineage>
</organism>
<dbReference type="Proteomes" id="UP000050863">
    <property type="component" value="Unassembled WGS sequence"/>
</dbReference>
<proteinExistence type="predicted"/>
<gene>
    <name evidence="2" type="ORF">CQ12_01415</name>
</gene>
<sequence>MYRRRANLSRVFVLVVALLLTAVSTGALARESGTADLRGELHRTDGFPSRLSGAESAPLERTRTGAPNLYRTNVALIGTMVPLLVGPLRKTERI</sequence>
<comment type="caution">
    <text evidence="2">The sequence shown here is derived from an EMBL/GenBank/DDBJ whole genome shotgun (WGS) entry which is preliminary data.</text>
</comment>
<feature type="signal peptide" evidence="1">
    <location>
        <begin position="1"/>
        <end position="29"/>
    </location>
</feature>
<dbReference type="AlphaFoldDB" id="A0A0R3KWA2"/>
<dbReference type="EMBL" id="LLXZ01000191">
    <property type="protein sequence ID" value="KRQ97378.1"/>
    <property type="molecule type" value="Genomic_DNA"/>
</dbReference>
<evidence type="ECO:0000313" key="2">
    <source>
        <dbReference type="EMBL" id="KRQ97378.1"/>
    </source>
</evidence>
<evidence type="ECO:0000256" key="1">
    <source>
        <dbReference type="SAM" id="SignalP"/>
    </source>
</evidence>
<protein>
    <submittedName>
        <fullName evidence="2">Uncharacterized protein</fullName>
    </submittedName>
</protein>
<dbReference type="STRING" id="280332.CQ12_01415"/>
<keyword evidence="3" id="KW-1185">Reference proteome</keyword>
<reference evidence="2 3" key="1">
    <citation type="submission" date="2014-03" db="EMBL/GenBank/DDBJ databases">
        <title>Bradyrhizobium valentinum sp. nov., isolated from effective nodules of Lupinus mariae-josephae, a lupine endemic of basic-lime soils in Eastern Spain.</title>
        <authorList>
            <person name="Duran D."/>
            <person name="Rey L."/>
            <person name="Navarro A."/>
            <person name="Busquets A."/>
            <person name="Imperial J."/>
            <person name="Ruiz-Argueso T."/>
        </authorList>
    </citation>
    <scope>NUCLEOTIDE SEQUENCE [LARGE SCALE GENOMIC DNA]</scope>
    <source>
        <strain evidence="2 3">PAC68</strain>
    </source>
</reference>
<accession>A0A0R3KWA2</accession>
<feature type="chain" id="PRO_5006442434" evidence="1">
    <location>
        <begin position="30"/>
        <end position="94"/>
    </location>
</feature>